<dbReference type="AlphaFoldDB" id="A0A3B0TY18"/>
<dbReference type="Pfam" id="PF11790">
    <property type="entry name" value="Glyco_hydro_cc"/>
    <property type="match status" value="1"/>
</dbReference>
<reference evidence="2" key="1">
    <citation type="submission" date="2018-06" db="EMBL/GenBank/DDBJ databases">
        <authorList>
            <person name="Zhirakovskaya E."/>
        </authorList>
    </citation>
    <scope>NUCLEOTIDE SEQUENCE</scope>
</reference>
<name>A0A3B0TY18_9ZZZZ</name>
<dbReference type="Gene3D" id="3.20.20.80">
    <property type="entry name" value="Glycosidases"/>
    <property type="match status" value="1"/>
</dbReference>
<gene>
    <name evidence="2" type="ORF">MNBD_ALPHA11-1538</name>
</gene>
<organism evidence="2">
    <name type="scientific">hydrothermal vent metagenome</name>
    <dbReference type="NCBI Taxonomy" id="652676"/>
    <lineage>
        <taxon>unclassified sequences</taxon>
        <taxon>metagenomes</taxon>
        <taxon>ecological metagenomes</taxon>
    </lineage>
</organism>
<proteinExistence type="predicted"/>
<dbReference type="SUPFAM" id="SSF51445">
    <property type="entry name" value="(Trans)glycosidases"/>
    <property type="match status" value="1"/>
</dbReference>
<dbReference type="GO" id="GO:0004553">
    <property type="term" value="F:hydrolase activity, hydrolyzing O-glycosyl compounds"/>
    <property type="evidence" value="ECO:0007669"/>
    <property type="project" value="TreeGrafter"/>
</dbReference>
<dbReference type="PANTHER" id="PTHR12631:SF10">
    <property type="entry name" value="BETA-XYLOSIDASE-LIKE PROTEIN-RELATED"/>
    <property type="match status" value="1"/>
</dbReference>
<feature type="domain" description="Asl1-like glycosyl hydrolase catalytic" evidence="1">
    <location>
        <begin position="236"/>
        <end position="342"/>
    </location>
</feature>
<dbReference type="InterPro" id="IPR051923">
    <property type="entry name" value="Glycosyl_Hydrolase_39"/>
</dbReference>
<dbReference type="EMBL" id="UOEQ01000435">
    <property type="protein sequence ID" value="VAW22908.1"/>
    <property type="molecule type" value="Genomic_DNA"/>
</dbReference>
<sequence>MIFQVLKFFFFTISIFFSFSLSAISQPIISMSFPPVKNQTEIDFTLKQLDMLNVSHIRIAENWKNREPEQGNFNWQPLENRIRILREGGMDILLTIQSDGPDWACAISNSKSCIFNDWNEFEPYMKELLERIGPMLNAIQFGNEWDNQFVGSAQQFLSFQNLFYDLVKKYRPDLNVVLGGITTRPLIYEAMCLGNVRINQDKYRLQSQIDLNQFIQTDVCTRQRQSYASDLADVKNLLSNASYDIADIHLYDTPDLWPRFISSFKTMTDKPVYVTEFGGPNPDYELRDPIYQASRLATYLRTISQLPVERAYYFKLTDGGDAYHDLSGLFDDRGTPKPALEIFKNR</sequence>
<protein>
    <recommendedName>
        <fullName evidence="1">Asl1-like glycosyl hydrolase catalytic domain-containing protein</fullName>
    </recommendedName>
</protein>
<accession>A0A3B0TY18</accession>
<dbReference type="InterPro" id="IPR024655">
    <property type="entry name" value="Asl1_glyco_hydro_catalytic"/>
</dbReference>
<dbReference type="InterPro" id="IPR017853">
    <property type="entry name" value="GH"/>
</dbReference>
<dbReference type="PANTHER" id="PTHR12631">
    <property type="entry name" value="ALPHA-L-IDURONIDASE"/>
    <property type="match status" value="1"/>
</dbReference>
<evidence type="ECO:0000259" key="1">
    <source>
        <dbReference type="Pfam" id="PF11790"/>
    </source>
</evidence>
<evidence type="ECO:0000313" key="2">
    <source>
        <dbReference type="EMBL" id="VAW22908.1"/>
    </source>
</evidence>